<accession>A0A8H6YNK1</accession>
<name>A0A8H6YNK1_9AGAR</name>
<keyword evidence="7" id="KW-0378">Hydrolase</keyword>
<evidence type="ECO:0000313" key="12">
    <source>
        <dbReference type="EMBL" id="KAF7362294.1"/>
    </source>
</evidence>
<keyword evidence="8" id="KW-0460">Magnesium</keyword>
<comment type="cofactor">
    <cofactor evidence="1">
        <name>Mn(2+)</name>
        <dbReference type="ChEBI" id="CHEBI:29035"/>
    </cofactor>
</comment>
<dbReference type="GO" id="GO:0004518">
    <property type="term" value="F:nuclease activity"/>
    <property type="evidence" value="ECO:0007669"/>
    <property type="project" value="UniProtKB-KW"/>
</dbReference>
<dbReference type="SUPFAM" id="SSF56219">
    <property type="entry name" value="DNase I-like"/>
    <property type="match status" value="1"/>
</dbReference>
<dbReference type="InterPro" id="IPR005135">
    <property type="entry name" value="Endo/exonuclease/phosphatase"/>
</dbReference>
<dbReference type="Pfam" id="PF03372">
    <property type="entry name" value="Exo_endo_phos"/>
    <property type="match status" value="1"/>
</dbReference>
<dbReference type="CDD" id="cd09080">
    <property type="entry name" value="TDP2"/>
    <property type="match status" value="1"/>
</dbReference>
<comment type="cofactor">
    <cofactor evidence="2">
        <name>Mg(2+)</name>
        <dbReference type="ChEBI" id="CHEBI:18420"/>
    </cofactor>
</comment>
<dbReference type="EMBL" id="JACAZI010000004">
    <property type="protein sequence ID" value="KAF7362294.1"/>
    <property type="molecule type" value="Genomic_DNA"/>
</dbReference>
<reference evidence="12" key="1">
    <citation type="submission" date="2020-05" db="EMBL/GenBank/DDBJ databases">
        <title>Mycena genomes resolve the evolution of fungal bioluminescence.</title>
        <authorList>
            <person name="Tsai I.J."/>
        </authorList>
    </citation>
    <scope>NUCLEOTIDE SEQUENCE</scope>
    <source>
        <strain evidence="12">CCC161011</strain>
    </source>
</reference>
<dbReference type="AlphaFoldDB" id="A0A8H6YNK1"/>
<dbReference type="Gene3D" id="3.60.10.10">
    <property type="entry name" value="Endonuclease/exonuclease/phosphatase"/>
    <property type="match status" value="1"/>
</dbReference>
<evidence type="ECO:0000256" key="4">
    <source>
        <dbReference type="ARBA" id="ARBA00022722"/>
    </source>
</evidence>
<feature type="domain" description="Endonuclease/exonuclease/phosphatase" evidence="11">
    <location>
        <begin position="56"/>
        <end position="318"/>
    </location>
</feature>
<evidence type="ECO:0000256" key="1">
    <source>
        <dbReference type="ARBA" id="ARBA00001936"/>
    </source>
</evidence>
<sequence length="329" mass="36362">MPPKPSTSTQLPARVTANKVKLYYSDGQSGNRRWRPGPAPSASGSFQYADESFSLLSWNVDFAAPLVVRRFQTALSHLEELLSPHLVPPPPPTIILLQEVHTSCFQTLLKNEFIREFYQITNISSPQSYSTVTLVPNPLASLVSSVSRISFAEWTRMQRDCLYVDLDIPLPQKDGAEPKALRLRIANTHLESLNGFGDRARPKQLEVISDRLKASEVDGGLVAGDMNPISSSDENLPEQVGLTDAWLAASSQPGTKGVNEEEIEEASSGHTWGYQPKCGYPPRRLDKILTVGKMEAVDIKRIGVGLKLEDRDAWVSDHYGLLAKIILKS</sequence>
<dbReference type="GO" id="GO:0006302">
    <property type="term" value="P:double-strand break repair"/>
    <property type="evidence" value="ECO:0007669"/>
    <property type="project" value="TreeGrafter"/>
</dbReference>
<dbReference type="OrthoDB" id="9975959at2759"/>
<dbReference type="Proteomes" id="UP000620124">
    <property type="component" value="Unassembled WGS sequence"/>
</dbReference>
<evidence type="ECO:0000256" key="5">
    <source>
        <dbReference type="ARBA" id="ARBA00022723"/>
    </source>
</evidence>
<dbReference type="PANTHER" id="PTHR15822">
    <property type="entry name" value="TRAF AND TNF RECEPTOR-ASSOCIATED PROTEIN"/>
    <property type="match status" value="1"/>
</dbReference>
<comment type="subcellular location">
    <subcellularLocation>
        <location evidence="3">Nucleus</location>
        <location evidence="3">PML body</location>
    </subcellularLocation>
</comment>
<comment type="caution">
    <text evidence="12">The sequence shown here is derived from an EMBL/GenBank/DDBJ whole genome shotgun (WGS) entry which is preliminary data.</text>
</comment>
<keyword evidence="13" id="KW-1185">Reference proteome</keyword>
<dbReference type="GO" id="GO:0003697">
    <property type="term" value="F:single-stranded DNA binding"/>
    <property type="evidence" value="ECO:0007669"/>
    <property type="project" value="TreeGrafter"/>
</dbReference>
<keyword evidence="5" id="KW-0479">Metal-binding</keyword>
<keyword evidence="9" id="KW-0234">DNA repair</keyword>
<evidence type="ECO:0000256" key="8">
    <source>
        <dbReference type="ARBA" id="ARBA00022842"/>
    </source>
</evidence>
<dbReference type="InterPro" id="IPR051547">
    <property type="entry name" value="TDP2-like"/>
</dbReference>
<dbReference type="InterPro" id="IPR036691">
    <property type="entry name" value="Endo/exonu/phosph_ase_sf"/>
</dbReference>
<keyword evidence="4" id="KW-0540">Nuclease</keyword>
<keyword evidence="10" id="KW-0539">Nucleus</keyword>
<organism evidence="12 13">
    <name type="scientific">Mycena venus</name>
    <dbReference type="NCBI Taxonomy" id="2733690"/>
    <lineage>
        <taxon>Eukaryota</taxon>
        <taxon>Fungi</taxon>
        <taxon>Dikarya</taxon>
        <taxon>Basidiomycota</taxon>
        <taxon>Agaricomycotina</taxon>
        <taxon>Agaricomycetes</taxon>
        <taxon>Agaricomycetidae</taxon>
        <taxon>Agaricales</taxon>
        <taxon>Marasmiineae</taxon>
        <taxon>Mycenaceae</taxon>
        <taxon>Mycena</taxon>
    </lineage>
</organism>
<evidence type="ECO:0000313" key="13">
    <source>
        <dbReference type="Proteomes" id="UP000620124"/>
    </source>
</evidence>
<dbReference type="GO" id="GO:0046872">
    <property type="term" value="F:metal ion binding"/>
    <property type="evidence" value="ECO:0007669"/>
    <property type="project" value="UniProtKB-KW"/>
</dbReference>
<evidence type="ECO:0000256" key="2">
    <source>
        <dbReference type="ARBA" id="ARBA00001946"/>
    </source>
</evidence>
<evidence type="ECO:0000256" key="6">
    <source>
        <dbReference type="ARBA" id="ARBA00022763"/>
    </source>
</evidence>
<dbReference type="GO" id="GO:0070260">
    <property type="term" value="F:5'-tyrosyl-DNA phosphodiesterase activity"/>
    <property type="evidence" value="ECO:0007669"/>
    <property type="project" value="TreeGrafter"/>
</dbReference>
<evidence type="ECO:0000256" key="3">
    <source>
        <dbReference type="ARBA" id="ARBA00004322"/>
    </source>
</evidence>
<dbReference type="GO" id="GO:0005737">
    <property type="term" value="C:cytoplasm"/>
    <property type="evidence" value="ECO:0007669"/>
    <property type="project" value="TreeGrafter"/>
</dbReference>
<dbReference type="PANTHER" id="PTHR15822:SF4">
    <property type="entry name" value="TYROSYL-DNA PHOSPHODIESTERASE 2"/>
    <property type="match status" value="1"/>
</dbReference>
<protein>
    <recommendedName>
        <fullName evidence="11">Endonuclease/exonuclease/phosphatase domain-containing protein</fullName>
    </recommendedName>
</protein>
<evidence type="ECO:0000259" key="11">
    <source>
        <dbReference type="Pfam" id="PF03372"/>
    </source>
</evidence>
<evidence type="ECO:0000256" key="10">
    <source>
        <dbReference type="ARBA" id="ARBA00023242"/>
    </source>
</evidence>
<evidence type="ECO:0000256" key="9">
    <source>
        <dbReference type="ARBA" id="ARBA00023204"/>
    </source>
</evidence>
<proteinExistence type="predicted"/>
<evidence type="ECO:0000256" key="7">
    <source>
        <dbReference type="ARBA" id="ARBA00022801"/>
    </source>
</evidence>
<gene>
    <name evidence="12" type="ORF">MVEN_00576000</name>
</gene>
<keyword evidence="6" id="KW-0227">DNA damage</keyword>